<dbReference type="Proteomes" id="UP001440612">
    <property type="component" value="Chromosome"/>
</dbReference>
<name>A0ABZ2V218_9RHOB</name>
<feature type="domain" description="Serine aminopeptidase S33" evidence="1">
    <location>
        <begin position="34"/>
        <end position="230"/>
    </location>
</feature>
<dbReference type="RefSeq" id="WP_341366067.1">
    <property type="nucleotide sequence ID" value="NZ_CP150951.2"/>
</dbReference>
<dbReference type="InterPro" id="IPR022742">
    <property type="entry name" value="Hydrolase_4"/>
</dbReference>
<sequence length="280" mass="29114">MLAVEGADHAVIIIPGSGPTDRDGNSPQTGLSTDTYRMLAEGLTEHGITSLRIDKRGFYGSAGAIADPNDVTISAYADDVSNWITFAAGSASCVWLAGHSEGGLVALVAAQGAPENLCGLILLATAGRPIGQILIEQLAANPANAPFMPEITAIVADLEAGQSRDPDTIDPVLRSLFSAGLQRYMIDLFSYDAVEVAKGWDGPVLIVQGNEDLQVQPYDADLLAGALPQAQRISLVRGTHMLKAAVAGDPLATYADPTLPLYENLVSDIASFIEGAAGAD</sequence>
<evidence type="ECO:0000313" key="2">
    <source>
        <dbReference type="EMBL" id="WZC47947.1"/>
    </source>
</evidence>
<keyword evidence="3" id="KW-1185">Reference proteome</keyword>
<evidence type="ECO:0000259" key="1">
    <source>
        <dbReference type="Pfam" id="PF12146"/>
    </source>
</evidence>
<dbReference type="GO" id="GO:0016787">
    <property type="term" value="F:hydrolase activity"/>
    <property type="evidence" value="ECO:0007669"/>
    <property type="project" value="UniProtKB-KW"/>
</dbReference>
<protein>
    <submittedName>
        <fullName evidence="2">Alpha/beta hydrolase</fullName>
    </submittedName>
</protein>
<evidence type="ECO:0000313" key="3">
    <source>
        <dbReference type="Proteomes" id="UP001440612"/>
    </source>
</evidence>
<dbReference type="InterPro" id="IPR029058">
    <property type="entry name" value="AB_hydrolase_fold"/>
</dbReference>
<accession>A0ABZ2V218</accession>
<dbReference type="EMBL" id="CP150951">
    <property type="protein sequence ID" value="WZC47947.1"/>
    <property type="molecule type" value="Genomic_DNA"/>
</dbReference>
<gene>
    <name evidence="2" type="ORF">AABB29_13760</name>
</gene>
<dbReference type="PANTHER" id="PTHR43265:SF1">
    <property type="entry name" value="ESTERASE ESTD"/>
    <property type="match status" value="1"/>
</dbReference>
<organism evidence="2 3">
    <name type="scientific">Yoonia phaeophyticola</name>
    <dbReference type="NCBI Taxonomy" id="3137369"/>
    <lineage>
        <taxon>Bacteria</taxon>
        <taxon>Pseudomonadati</taxon>
        <taxon>Pseudomonadota</taxon>
        <taxon>Alphaproteobacteria</taxon>
        <taxon>Rhodobacterales</taxon>
        <taxon>Paracoccaceae</taxon>
        <taxon>Yoonia</taxon>
    </lineage>
</organism>
<keyword evidence="2" id="KW-0378">Hydrolase</keyword>
<dbReference type="PANTHER" id="PTHR43265">
    <property type="entry name" value="ESTERASE ESTD"/>
    <property type="match status" value="1"/>
</dbReference>
<reference evidence="3" key="1">
    <citation type="submission" date="2024-04" db="EMBL/GenBank/DDBJ databases">
        <title>Phylogenomic analyses of a clade within the roseobacter group suggest taxonomic reassignments of species of the genera Aestuariivita, Citreicella, Loktanella, Nautella, Pelagibaca, Ruegeria, Thalassobius, Thiobacimonas and Tropicibacter, and the proposal o.</title>
        <authorList>
            <person name="Jeon C.O."/>
        </authorList>
    </citation>
    <scope>NUCLEOTIDE SEQUENCE [LARGE SCALE GENOMIC DNA]</scope>
    <source>
        <strain evidence="3">BS5-3</strain>
    </source>
</reference>
<dbReference type="Gene3D" id="3.40.50.1820">
    <property type="entry name" value="alpha/beta hydrolase"/>
    <property type="match status" value="1"/>
</dbReference>
<dbReference type="Pfam" id="PF12146">
    <property type="entry name" value="Hydrolase_4"/>
    <property type="match status" value="1"/>
</dbReference>
<proteinExistence type="predicted"/>
<dbReference type="SUPFAM" id="SSF53474">
    <property type="entry name" value="alpha/beta-Hydrolases"/>
    <property type="match status" value="1"/>
</dbReference>
<dbReference type="InterPro" id="IPR053145">
    <property type="entry name" value="AB_hydrolase_Est10"/>
</dbReference>